<feature type="compositionally biased region" description="Basic and acidic residues" evidence="2">
    <location>
        <begin position="355"/>
        <end position="373"/>
    </location>
</feature>
<evidence type="ECO:0000313" key="3">
    <source>
        <dbReference type="EMBL" id="BBH10010.1"/>
    </source>
</evidence>
<feature type="region of interest" description="Disordered" evidence="2">
    <location>
        <begin position="29"/>
        <end position="74"/>
    </location>
</feature>
<feature type="compositionally biased region" description="Polar residues" evidence="2">
    <location>
        <begin position="446"/>
        <end position="463"/>
    </location>
</feature>
<proteinExistence type="predicted"/>
<feature type="region of interest" description="Disordered" evidence="2">
    <location>
        <begin position="549"/>
        <end position="578"/>
    </location>
</feature>
<dbReference type="SUPFAM" id="SSF57997">
    <property type="entry name" value="Tropomyosin"/>
    <property type="match status" value="2"/>
</dbReference>
<dbReference type="AlphaFoldDB" id="A0A4Y1RZX3"/>
<feature type="region of interest" description="Disordered" evidence="2">
    <location>
        <begin position="441"/>
        <end position="463"/>
    </location>
</feature>
<dbReference type="EMBL" id="AP019304">
    <property type="protein sequence ID" value="BBH10010.1"/>
    <property type="molecule type" value="Genomic_DNA"/>
</dbReference>
<evidence type="ECO:0000256" key="1">
    <source>
        <dbReference type="SAM" id="Coils"/>
    </source>
</evidence>
<feature type="coiled-coil region" evidence="1">
    <location>
        <begin position="648"/>
        <end position="742"/>
    </location>
</feature>
<feature type="region of interest" description="Disordered" evidence="2">
    <location>
        <begin position="351"/>
        <end position="402"/>
    </location>
</feature>
<feature type="compositionally biased region" description="Polar residues" evidence="2">
    <location>
        <begin position="553"/>
        <end position="562"/>
    </location>
</feature>
<keyword evidence="1" id="KW-0175">Coiled coil</keyword>
<sequence>MEHHSLVFSLTFRPKTISENKKICKTLRQNGKRGKREKVADTGFSLTDSLSRSDSPRSLRLPQPTTTFSASASSSSSASSAERVLLGLLGPDDTRIMQEYNDGGLSQNLSHHALAACLHFAMWLRENGESSLASREGNEARAHVAELEERFRYVEEILRHQVQDYESKLNGLQNNVDQLRQKADFCERKWKEQEALHQEKATRLEEVLRQLEEANSNLAKVTQSHDMARTRIEKLTGPLTLNMKLYDQAEVEVKKFQQDCEMDRILGEIEKEERAEKRIALTTELKLNEDFQNQNQKKEGGVIPTLELNKDVSKQVIEAKDVDGGVKAHNPLTFWTVCSSCKYQYEYGRRSPQKTLEEAEKPAETWMERDPMMHSRMKKRRLRNEPKREREREKRREGGNNVIHEEGHQMSSLHSYIESAMVSLRRNKRMRLCTAPLPRVCDRGTAPQNSTQTKPDSVHSMPSNDVNLPEGNATHTRASSEIISVLREPAAAERGFTFTNSVTVSHSDSPRSLRLLQPTSTFPSLLRFTKLLVFAERSSVLAPLPRFCDKGTAPQNSTQTKPDSVHPMPSNDVCLPEGNATRTRASPEIISMLREPAAAERVLLGLLGPDDTRIMQEYDDGGLRQNLAHHALGACVHFAMWLKENGESSLASRERNEARARVAGLEERVRHVEEILRHLVQEYESKLNGLQNNVDQLRPKAEFCERKWKEQEALHQEKATRLEEVLKQLEEANSDLAKVTQVMTWQEHVSKS</sequence>
<name>A0A4Y1RZX3_PRUDU</name>
<feature type="compositionally biased region" description="Low complexity" evidence="2">
    <location>
        <begin position="45"/>
        <end position="62"/>
    </location>
</feature>
<protein>
    <submittedName>
        <fullName evidence="3">Uncharacterized protein</fullName>
    </submittedName>
</protein>
<feature type="coiled-coil region" evidence="1">
    <location>
        <begin position="155"/>
        <end position="231"/>
    </location>
</feature>
<reference evidence="3" key="1">
    <citation type="journal article" date="2019" name="Science">
        <title>Mutation of a bHLH transcription factor allowed almond domestication.</title>
        <authorList>
            <person name="Sanchez-Perez R."/>
            <person name="Pavan S."/>
            <person name="Mazzeo R."/>
            <person name="Moldovan C."/>
            <person name="Aiese Cigliano R."/>
            <person name="Del Cueto J."/>
            <person name="Ricciardi F."/>
            <person name="Lotti C."/>
            <person name="Ricciardi L."/>
            <person name="Dicenta F."/>
            <person name="Lopez-Marques R.L."/>
            <person name="Lindberg Moller B."/>
        </authorList>
    </citation>
    <scope>NUCLEOTIDE SEQUENCE</scope>
</reference>
<gene>
    <name evidence="3" type="ORF">Prudu_022679</name>
</gene>
<organism evidence="3">
    <name type="scientific">Prunus dulcis</name>
    <name type="common">Almond</name>
    <name type="synonym">Amygdalus dulcis</name>
    <dbReference type="NCBI Taxonomy" id="3755"/>
    <lineage>
        <taxon>Eukaryota</taxon>
        <taxon>Viridiplantae</taxon>
        <taxon>Streptophyta</taxon>
        <taxon>Embryophyta</taxon>
        <taxon>Tracheophyta</taxon>
        <taxon>Spermatophyta</taxon>
        <taxon>Magnoliopsida</taxon>
        <taxon>eudicotyledons</taxon>
        <taxon>Gunneridae</taxon>
        <taxon>Pentapetalae</taxon>
        <taxon>rosids</taxon>
        <taxon>fabids</taxon>
        <taxon>Rosales</taxon>
        <taxon>Rosaceae</taxon>
        <taxon>Amygdaloideae</taxon>
        <taxon>Amygdaleae</taxon>
        <taxon>Prunus</taxon>
    </lineage>
</organism>
<feature type="compositionally biased region" description="Basic and acidic residues" evidence="2">
    <location>
        <begin position="383"/>
        <end position="402"/>
    </location>
</feature>
<evidence type="ECO:0000256" key="2">
    <source>
        <dbReference type="SAM" id="MobiDB-lite"/>
    </source>
</evidence>
<accession>A0A4Y1RZX3</accession>